<dbReference type="PROSITE" id="PS50112">
    <property type="entry name" value="PAS"/>
    <property type="match status" value="1"/>
</dbReference>
<dbReference type="InterPro" id="IPR001610">
    <property type="entry name" value="PAC"/>
</dbReference>
<feature type="transmembrane region" description="Helical" evidence="7">
    <location>
        <begin position="161"/>
        <end position="179"/>
    </location>
</feature>
<evidence type="ECO:0008006" key="13">
    <source>
        <dbReference type="Google" id="ProtNLM"/>
    </source>
</evidence>
<keyword evidence="12" id="KW-1185">Reference proteome</keyword>
<dbReference type="Gene3D" id="3.30.450.20">
    <property type="entry name" value="PAS domain"/>
    <property type="match status" value="1"/>
</dbReference>
<evidence type="ECO:0000256" key="2">
    <source>
        <dbReference type="ARBA" id="ARBA00022519"/>
    </source>
</evidence>
<evidence type="ECO:0000256" key="7">
    <source>
        <dbReference type="SAM" id="Phobius"/>
    </source>
</evidence>
<dbReference type="PANTHER" id="PTHR32089:SF74">
    <property type="entry name" value="METHYL-ACCEPTING CHEMOTAXIS PROTEIN AER"/>
    <property type="match status" value="1"/>
</dbReference>
<reference evidence="11 12" key="1">
    <citation type="journal article" date="2020" name="Microorganisms">
        <title>Osmotic Adaptation and Compatible Solute Biosynthesis of Phototrophic Bacteria as Revealed from Genome Analyses.</title>
        <authorList>
            <person name="Imhoff J.F."/>
            <person name="Rahn T."/>
            <person name="Kunzel S."/>
            <person name="Keller A."/>
            <person name="Neulinger S.C."/>
        </authorList>
    </citation>
    <scope>NUCLEOTIDE SEQUENCE [LARGE SCALE GENOMIC DNA]</scope>
    <source>
        <strain evidence="11 12">DSM 15116</strain>
    </source>
</reference>
<keyword evidence="7" id="KW-1133">Transmembrane helix</keyword>
<feature type="region of interest" description="Disordered" evidence="6">
    <location>
        <begin position="305"/>
        <end position="328"/>
    </location>
</feature>
<evidence type="ECO:0000256" key="4">
    <source>
        <dbReference type="ARBA" id="ARBA00029447"/>
    </source>
</evidence>
<evidence type="ECO:0000259" key="9">
    <source>
        <dbReference type="PROSITE" id="PS50112"/>
    </source>
</evidence>
<protein>
    <recommendedName>
        <fullName evidence="13">Methyl-accepting chemotaxis sensory transducer with Pas/Pac sensor</fullName>
    </recommendedName>
</protein>
<gene>
    <name evidence="11" type="ORF">CKO13_09280</name>
</gene>
<name>A0ABS1E6S2_9GAMM</name>
<comment type="caution">
    <text evidence="11">The sequence shown here is derived from an EMBL/GenBank/DDBJ whole genome shotgun (WGS) entry which is preliminary data.</text>
</comment>
<dbReference type="PANTHER" id="PTHR32089">
    <property type="entry name" value="METHYL-ACCEPTING CHEMOTAXIS PROTEIN MCPB"/>
    <property type="match status" value="1"/>
</dbReference>
<dbReference type="CDD" id="cd11386">
    <property type="entry name" value="MCP_signal"/>
    <property type="match status" value="1"/>
</dbReference>
<dbReference type="SMART" id="SM00283">
    <property type="entry name" value="MA"/>
    <property type="match status" value="1"/>
</dbReference>
<evidence type="ECO:0000256" key="6">
    <source>
        <dbReference type="SAM" id="MobiDB-lite"/>
    </source>
</evidence>
<keyword evidence="2" id="KW-0997">Cell inner membrane</keyword>
<dbReference type="InterPro" id="IPR013655">
    <property type="entry name" value="PAS_fold_3"/>
</dbReference>
<comment type="subcellular location">
    <subcellularLocation>
        <location evidence="1">Cell inner membrane</location>
        <topology evidence="1">Multi-pass membrane protein</topology>
    </subcellularLocation>
</comment>
<dbReference type="EMBL" id="NRSH01000112">
    <property type="protein sequence ID" value="MBK1727205.1"/>
    <property type="molecule type" value="Genomic_DNA"/>
</dbReference>
<dbReference type="Pfam" id="PF00015">
    <property type="entry name" value="MCPsignal"/>
    <property type="match status" value="1"/>
</dbReference>
<feature type="domain" description="PAS" evidence="9">
    <location>
        <begin position="23"/>
        <end position="58"/>
    </location>
</feature>
<organism evidence="11 12">
    <name type="scientific">Halorhodospira neutriphila</name>
    <dbReference type="NCBI Taxonomy" id="168379"/>
    <lineage>
        <taxon>Bacteria</taxon>
        <taxon>Pseudomonadati</taxon>
        <taxon>Pseudomonadota</taxon>
        <taxon>Gammaproteobacteria</taxon>
        <taxon>Chromatiales</taxon>
        <taxon>Ectothiorhodospiraceae</taxon>
        <taxon>Halorhodospira</taxon>
    </lineage>
</organism>
<dbReference type="PROSITE" id="PS50111">
    <property type="entry name" value="CHEMOTAXIS_TRANSDUC_2"/>
    <property type="match status" value="1"/>
</dbReference>
<dbReference type="SMART" id="SM00091">
    <property type="entry name" value="PAS"/>
    <property type="match status" value="1"/>
</dbReference>
<feature type="domain" description="T-SNARE coiled-coil homology" evidence="10">
    <location>
        <begin position="444"/>
        <end position="506"/>
    </location>
</feature>
<accession>A0ABS1E6S2</accession>
<proteinExistence type="inferred from homology"/>
<feature type="domain" description="Methyl-accepting transducer" evidence="8">
    <location>
        <begin position="257"/>
        <end position="493"/>
    </location>
</feature>
<evidence type="ECO:0000256" key="3">
    <source>
        <dbReference type="ARBA" id="ARBA00023224"/>
    </source>
</evidence>
<dbReference type="InterPro" id="IPR000727">
    <property type="entry name" value="T_SNARE_dom"/>
</dbReference>
<comment type="similarity">
    <text evidence="4">Belongs to the methyl-accepting chemotaxis (MCP) protein family.</text>
</comment>
<keyword evidence="3 5" id="KW-0807">Transducer</keyword>
<dbReference type="CDD" id="cd00130">
    <property type="entry name" value="PAS"/>
    <property type="match status" value="1"/>
</dbReference>
<evidence type="ECO:0000256" key="5">
    <source>
        <dbReference type="PROSITE-ProRule" id="PRU00284"/>
    </source>
</evidence>
<dbReference type="InterPro" id="IPR004089">
    <property type="entry name" value="MCPsignal_dom"/>
</dbReference>
<dbReference type="InterPro" id="IPR000014">
    <property type="entry name" value="PAS"/>
</dbReference>
<dbReference type="Pfam" id="PF08447">
    <property type="entry name" value="PAS_3"/>
    <property type="match status" value="1"/>
</dbReference>
<dbReference type="PROSITE" id="PS50192">
    <property type="entry name" value="T_SNARE"/>
    <property type="match status" value="1"/>
</dbReference>
<dbReference type="RefSeq" id="WP_200260016.1">
    <property type="nucleotide sequence ID" value="NZ_NRSH01000112.1"/>
</dbReference>
<dbReference type="SUPFAM" id="SSF55785">
    <property type="entry name" value="PYP-like sensor domain (PAS domain)"/>
    <property type="match status" value="1"/>
</dbReference>
<keyword evidence="2" id="KW-1003">Cell membrane</keyword>
<evidence type="ECO:0000259" key="10">
    <source>
        <dbReference type="PROSITE" id="PS50192"/>
    </source>
</evidence>
<dbReference type="NCBIfam" id="TIGR00229">
    <property type="entry name" value="sensory_box"/>
    <property type="match status" value="1"/>
</dbReference>
<evidence type="ECO:0000256" key="1">
    <source>
        <dbReference type="ARBA" id="ARBA00004429"/>
    </source>
</evidence>
<dbReference type="SUPFAM" id="SSF58104">
    <property type="entry name" value="Methyl-accepting chemotaxis protein (MCP) signaling domain"/>
    <property type="match status" value="1"/>
</dbReference>
<sequence>MRSNQPVTQRRVPVSGTILSTTDPKGKITYVNDEFVRVSGFTEEELLGQPHNIIRHPDMPRQAFYEMWERLQSGRSWMGLVKNRCKSGDHYWVHAYATPIVDDQGRITEIQSVRLPPPDEATIERAEALYAQARAREPDQGKISARTARPRWQLDTRGRTIGLMLLAPLTAIAAAAAGLPAGLQIGAVAGAALAALAALPWAWRHLGEALRSAAQIVDDPIAEAVYTGRQDEAARLELALLHLRTELQAVPERLANATQHIQGAGTQAAEAIAEAREQSQRQTQETQQVATAMEEMSQSVQEVARNASQGAETSEQAREQTSHGMATVQRSADAVRELVERVKGSAEVIHQVADETERIGSALNLIQEITEQTNLLALNAAIEAARAGDVGRGFSVVAEEVRVLADRTSESTREIKGIIESLQQGASQAVAAMRESSERAEATLEYADQAREALEQIDSAVGTMREMSAQIASATEEQSATADEVNRNINNIDQLAQEVRHRTEQAGERMSDLAGEIDHASRLVGRFSQEGR</sequence>
<dbReference type="SMART" id="SM00086">
    <property type="entry name" value="PAC"/>
    <property type="match status" value="1"/>
</dbReference>
<feature type="compositionally biased region" description="Polar residues" evidence="6">
    <location>
        <begin position="305"/>
        <end position="314"/>
    </location>
</feature>
<dbReference type="Proteomes" id="UP000738126">
    <property type="component" value="Unassembled WGS sequence"/>
</dbReference>
<evidence type="ECO:0000259" key="8">
    <source>
        <dbReference type="PROSITE" id="PS50111"/>
    </source>
</evidence>
<keyword evidence="7" id="KW-0812">Transmembrane</keyword>
<dbReference type="Gene3D" id="1.10.287.950">
    <property type="entry name" value="Methyl-accepting chemotaxis protein"/>
    <property type="match status" value="1"/>
</dbReference>
<dbReference type="InterPro" id="IPR035965">
    <property type="entry name" value="PAS-like_dom_sf"/>
</dbReference>
<keyword evidence="7" id="KW-0472">Membrane</keyword>
<evidence type="ECO:0000313" key="12">
    <source>
        <dbReference type="Proteomes" id="UP000738126"/>
    </source>
</evidence>
<evidence type="ECO:0000313" key="11">
    <source>
        <dbReference type="EMBL" id="MBK1727205.1"/>
    </source>
</evidence>